<name>D4Z282_SPHIU</name>
<proteinExistence type="predicted"/>
<dbReference type="Proteomes" id="UP000007753">
    <property type="component" value="Chromosome 1"/>
</dbReference>
<dbReference type="EMBL" id="AP010803">
    <property type="protein sequence ID" value="BAI96714.1"/>
    <property type="molecule type" value="Genomic_DNA"/>
</dbReference>
<dbReference type="HOGENOM" id="CLU_020413_1_1_5"/>
<organism evidence="2 3">
    <name type="scientific">Sphingobium indicum (strain DSM 16413 / CCM 7287 / MTCC 6362 / UT26 / NBRC 101211 / UT26S)</name>
    <name type="common">Sphingobium japonicum</name>
    <dbReference type="NCBI Taxonomy" id="452662"/>
    <lineage>
        <taxon>Bacteria</taxon>
        <taxon>Pseudomonadati</taxon>
        <taxon>Pseudomonadota</taxon>
        <taxon>Alphaproteobacteria</taxon>
        <taxon>Sphingomonadales</taxon>
        <taxon>Sphingomonadaceae</taxon>
        <taxon>Sphingobium</taxon>
    </lineage>
</organism>
<dbReference type="KEGG" id="sjp:SJA_C1-18800"/>
<accession>D4Z282</accession>
<dbReference type="PANTHER" id="PTHR11365:SF23">
    <property type="entry name" value="HYPOTHETICAL 5-OXOPROLINASE (EUROFUNG)-RELATED"/>
    <property type="match status" value="1"/>
</dbReference>
<feature type="domain" description="Hydantoinase B/oxoprolinase" evidence="1">
    <location>
        <begin position="12"/>
        <end position="528"/>
    </location>
</feature>
<reference evidence="2 3" key="1">
    <citation type="journal article" date="2010" name="J. Bacteriol.">
        <title>Complete genome sequence of the representative gamma-hexachlorocyclohexane-degrading bacterium Sphingobium japonicum UT26.</title>
        <authorList>
            <person name="Nagata Y."/>
            <person name="Ohtsubo Y."/>
            <person name="Endo R."/>
            <person name="Ichikawa N."/>
            <person name="Ankai A."/>
            <person name="Oguchi A."/>
            <person name="Fukui S."/>
            <person name="Fujita N."/>
            <person name="Tsuda M."/>
        </authorList>
    </citation>
    <scope>NUCLEOTIDE SEQUENCE [LARGE SCALE GENOMIC DNA]</scope>
    <source>
        <strain evidence="3">DSM 16413 / CCM 7287 / MTCC 6362 / UT26 / NBRC 101211 / UT26S</strain>
    </source>
</reference>
<dbReference type="GO" id="GO:0047423">
    <property type="term" value="F:N-methylhydantoinase (ATP-hydrolyzing) activity"/>
    <property type="evidence" value="ECO:0007669"/>
    <property type="project" value="UniProtKB-EC"/>
</dbReference>
<dbReference type="GO" id="GO:0017168">
    <property type="term" value="F:5-oxoprolinase (ATP-hydrolyzing) activity"/>
    <property type="evidence" value="ECO:0007669"/>
    <property type="project" value="TreeGrafter"/>
</dbReference>
<dbReference type="PANTHER" id="PTHR11365">
    <property type="entry name" value="5-OXOPROLINASE RELATED"/>
    <property type="match status" value="1"/>
</dbReference>
<dbReference type="GO" id="GO:0005829">
    <property type="term" value="C:cytosol"/>
    <property type="evidence" value="ECO:0007669"/>
    <property type="project" value="TreeGrafter"/>
</dbReference>
<evidence type="ECO:0000259" key="1">
    <source>
        <dbReference type="Pfam" id="PF02538"/>
    </source>
</evidence>
<dbReference type="GO" id="GO:0006749">
    <property type="term" value="P:glutathione metabolic process"/>
    <property type="evidence" value="ECO:0007669"/>
    <property type="project" value="TreeGrafter"/>
</dbReference>
<dbReference type="Pfam" id="PF02538">
    <property type="entry name" value="Hydantoinase_B"/>
    <property type="match status" value="1"/>
</dbReference>
<dbReference type="InterPro" id="IPR045079">
    <property type="entry name" value="Oxoprolinase-like"/>
</dbReference>
<evidence type="ECO:0000313" key="2">
    <source>
        <dbReference type="EMBL" id="BAI96714.1"/>
    </source>
</evidence>
<dbReference type="AlphaFoldDB" id="D4Z282"/>
<sequence length="590" mass="63363">MVQKASTLATCDTVTLELIAGALGMAVSEMETLLERTAMSPFIREKKDFHVALADAEGRVIVASGGHTGEFMSAIFEAFPAQEMSAGDIYWYNDCYSSRGIVSHSPDQVFVAPVYFEDRLVGFSQAWAHFNDIGGMHPGTISPDATSIYQEGIIVPVVRLQQGGRRNEDLQRLFERNSRYPQMVRGDIRASLAAVALGERRLAELFDRFGLNVTLAGLEQSFERTASLLTTRFRELFAAGTYSFSEVVATDGKGNGPFNIHMDLTVTPDHVKLDASGTDDQALGPINYLMHVGVPASTLGRYLLSLVPEARANHGVQALIDEVVLRHGSLLQPNPPAALGMRGITAIRSMNCILGIVNQATNGQGGASNSAYVIYNMRGSHAGKPFLLSDGVAIGYGARAFADGIDAVYLVGQKNYPAEFMETVYPIRMRSYGLLKDSGGPGRWRGGCGVFREIEILADEALLSVRIDGVGNPPWGVLGGMPGRGGRAVVNPGRSDERMIEALSDGTVLKRGDVFRIETVGGGGWGNPLERSPEHVRADVLGRFISSASARDDYGVVLTGADLHIDYDATNELRSSSARSAAQGNKVAAA</sequence>
<dbReference type="RefSeq" id="WP_013040187.1">
    <property type="nucleotide sequence ID" value="NC_014006.1"/>
</dbReference>
<dbReference type="InterPro" id="IPR003692">
    <property type="entry name" value="Hydantoinase_B"/>
</dbReference>
<keyword evidence="2" id="KW-0378">Hydrolase</keyword>
<dbReference type="STRING" id="452662.SJA_C1-18800"/>
<gene>
    <name evidence="2" type="primary">hyuB</name>
    <name evidence="2" type="ordered locus">SJA_C1-18800</name>
</gene>
<dbReference type="GeneID" id="29273480"/>
<protein>
    <submittedName>
        <fullName evidence="2">N-methylhydantoinase B</fullName>
        <ecNumber evidence="2">3.5.2.14</ecNumber>
    </submittedName>
</protein>
<dbReference type="eggNOG" id="COG0146">
    <property type="taxonomic scope" value="Bacteria"/>
</dbReference>
<evidence type="ECO:0000313" key="3">
    <source>
        <dbReference type="Proteomes" id="UP000007753"/>
    </source>
</evidence>
<keyword evidence="3" id="KW-1185">Reference proteome</keyword>
<dbReference type="EC" id="3.5.2.14" evidence="2"/>